<evidence type="ECO:0000256" key="4">
    <source>
        <dbReference type="ARBA" id="ARBA00022679"/>
    </source>
</evidence>
<evidence type="ECO:0000256" key="13">
    <source>
        <dbReference type="SAM" id="Phobius"/>
    </source>
</evidence>
<evidence type="ECO:0000256" key="12">
    <source>
        <dbReference type="SAM" id="MobiDB-lite"/>
    </source>
</evidence>
<gene>
    <name evidence="15" type="ORF">PH603_03265</name>
</gene>
<dbReference type="EC" id="2.7.13.3" evidence="3"/>
<dbReference type="PANTHER" id="PTHR42878:SF7">
    <property type="entry name" value="SENSOR HISTIDINE KINASE GLRK"/>
    <property type="match status" value="1"/>
</dbReference>
<dbReference type="Pfam" id="PF00989">
    <property type="entry name" value="PAS"/>
    <property type="match status" value="1"/>
</dbReference>
<evidence type="ECO:0000256" key="8">
    <source>
        <dbReference type="ARBA" id="ARBA00022840"/>
    </source>
</evidence>
<comment type="catalytic activity">
    <reaction evidence="1">
        <text>ATP + protein L-histidine = ADP + protein N-phospho-L-histidine.</text>
        <dbReference type="EC" id="2.7.13.3"/>
    </reaction>
</comment>
<dbReference type="GO" id="GO:0030295">
    <property type="term" value="F:protein kinase activator activity"/>
    <property type="evidence" value="ECO:0007669"/>
    <property type="project" value="TreeGrafter"/>
</dbReference>
<evidence type="ECO:0000256" key="5">
    <source>
        <dbReference type="ARBA" id="ARBA00022692"/>
    </source>
</evidence>
<evidence type="ECO:0000256" key="6">
    <source>
        <dbReference type="ARBA" id="ARBA00022741"/>
    </source>
</evidence>
<evidence type="ECO:0000256" key="11">
    <source>
        <dbReference type="ARBA" id="ARBA00023136"/>
    </source>
</evidence>
<feature type="region of interest" description="Disordered" evidence="12">
    <location>
        <begin position="743"/>
        <end position="762"/>
    </location>
</feature>
<dbReference type="CDD" id="cd00130">
    <property type="entry name" value="PAS"/>
    <property type="match status" value="1"/>
</dbReference>
<dbReference type="GO" id="GO:0000156">
    <property type="term" value="F:phosphorelay response regulator activity"/>
    <property type="evidence" value="ECO:0007669"/>
    <property type="project" value="TreeGrafter"/>
</dbReference>
<dbReference type="InterPro" id="IPR050351">
    <property type="entry name" value="BphY/WalK/GraS-like"/>
</dbReference>
<dbReference type="Gene3D" id="1.10.287.130">
    <property type="match status" value="1"/>
</dbReference>
<accession>A0AAE9XR37</accession>
<dbReference type="SMART" id="SM00388">
    <property type="entry name" value="HisKA"/>
    <property type="match status" value="1"/>
</dbReference>
<evidence type="ECO:0000313" key="15">
    <source>
        <dbReference type="EMBL" id="WCL54776.1"/>
    </source>
</evidence>
<dbReference type="RefSeq" id="WP_289504495.1">
    <property type="nucleotide sequence ID" value="NZ_CP116805.1"/>
</dbReference>
<evidence type="ECO:0000256" key="3">
    <source>
        <dbReference type="ARBA" id="ARBA00012438"/>
    </source>
</evidence>
<dbReference type="CDD" id="cd00082">
    <property type="entry name" value="HisKA"/>
    <property type="match status" value="1"/>
</dbReference>
<dbReference type="InterPro" id="IPR003661">
    <property type="entry name" value="HisK_dim/P_dom"/>
</dbReference>
<dbReference type="KEGG" id="gso:PH603_03265"/>
<keyword evidence="8" id="KW-0067">ATP-binding</keyword>
<dbReference type="Proteomes" id="UP001217500">
    <property type="component" value="Chromosome"/>
</dbReference>
<evidence type="ECO:0000256" key="1">
    <source>
        <dbReference type="ARBA" id="ARBA00000085"/>
    </source>
</evidence>
<feature type="domain" description="PAS" evidence="14">
    <location>
        <begin position="393"/>
        <end position="445"/>
    </location>
</feature>
<proteinExistence type="predicted"/>
<evidence type="ECO:0000259" key="14">
    <source>
        <dbReference type="PROSITE" id="PS50112"/>
    </source>
</evidence>
<keyword evidence="16" id="KW-1185">Reference proteome</keyword>
<organism evidence="15 16">
    <name type="scientific">Gimibacter soli</name>
    <dbReference type="NCBI Taxonomy" id="3024400"/>
    <lineage>
        <taxon>Bacteria</taxon>
        <taxon>Pseudomonadati</taxon>
        <taxon>Pseudomonadota</taxon>
        <taxon>Alphaproteobacteria</taxon>
        <taxon>Kordiimonadales</taxon>
        <taxon>Temperatibacteraceae</taxon>
        <taxon>Gimibacter</taxon>
    </lineage>
</organism>
<dbReference type="InterPro" id="IPR036097">
    <property type="entry name" value="HisK_dim/P_sf"/>
</dbReference>
<dbReference type="PROSITE" id="PS50112">
    <property type="entry name" value="PAS"/>
    <property type="match status" value="1"/>
</dbReference>
<evidence type="ECO:0000256" key="9">
    <source>
        <dbReference type="ARBA" id="ARBA00022989"/>
    </source>
</evidence>
<dbReference type="SUPFAM" id="SSF47384">
    <property type="entry name" value="Homodimeric domain of signal transducing histidine kinase"/>
    <property type="match status" value="1"/>
</dbReference>
<keyword evidence="7" id="KW-0418">Kinase</keyword>
<keyword evidence="11 13" id="KW-0472">Membrane</keyword>
<dbReference type="EMBL" id="CP116805">
    <property type="protein sequence ID" value="WCL54776.1"/>
    <property type="molecule type" value="Genomic_DNA"/>
</dbReference>
<keyword evidence="9 13" id="KW-1133">Transmembrane helix</keyword>
<dbReference type="SMART" id="SM00091">
    <property type="entry name" value="PAS"/>
    <property type="match status" value="1"/>
</dbReference>
<evidence type="ECO:0000256" key="2">
    <source>
        <dbReference type="ARBA" id="ARBA00004141"/>
    </source>
</evidence>
<sequence>MNDGRTSEHAHMDRQVKRWAAVAVILILLVATLGAATTVSAIRSTVRAELLQTMTVVLDSSNDALSEWVEHQRRSLDYPTHNSEVMAATDELLATAASGGAGDLAEHPAQRALRDAVSLWVIDHALVGYMVVSPERLVLAAARPALIGSHFVAYPGNLDLFGRALAGESVLTPPVYARIPLEMPDGHISHTASTIFAMAPIFGPDGTVKAVFAARVNTAGSFMSVFQRGRLGLTGETYAVDKFGRLASESRFTDHLREIGLIAADAPSMLNIDVRDPGINLVTHPRERTTPRPAQPLTKMAHEVTNGRSGYDIKGYRDYRGVMVLGAWTWNTDLDIGIATEIDRAEAYRQLDLISNGIYAFAAVIAFFFMVLVFGSAGILRRLRTKDAEIEGRDLQLRMILDSAGEGVIGVDATHRMTFVNPMASKILGYEPQELIGHNMHAMLHHAYANGSPYPVQCCPVFAACAESRSSTVDNEVFWHKDGHPVPVRYVSVPMSDSGRVSGAVVTFTDASHDFTERQASDRALVAARSESKAKSEYLVTISEEIRAPMTDIMGATRMLTDSPLTGDQRETIATIRSHVTSVLIMLDQVTRFSARMQRDPHDNALDFDLVELVEEVLDGRQAQVSVAEAMPVAIHADTVTLKQAMGHLVNAAYAASGTGGISVQLSVDQQVGPANADGAFLIRVTVEYPGGRRKADDYGMDAAALMTRDLVAVLGGTHGVSTGPDGSRTHWFTFRCRTADKRPPAGGVSLSRSKGRTAGTA</sequence>
<keyword evidence="5 13" id="KW-0812">Transmembrane</keyword>
<name>A0AAE9XR37_9PROT</name>
<dbReference type="InterPro" id="IPR000014">
    <property type="entry name" value="PAS"/>
</dbReference>
<protein>
    <recommendedName>
        <fullName evidence="3">histidine kinase</fullName>
        <ecNumber evidence="3">2.7.13.3</ecNumber>
    </recommendedName>
</protein>
<comment type="subcellular location">
    <subcellularLocation>
        <location evidence="2">Membrane</location>
        <topology evidence="2">Multi-pass membrane protein</topology>
    </subcellularLocation>
</comment>
<dbReference type="GO" id="GO:0000155">
    <property type="term" value="F:phosphorelay sensor kinase activity"/>
    <property type="evidence" value="ECO:0007669"/>
    <property type="project" value="InterPro"/>
</dbReference>
<evidence type="ECO:0000256" key="10">
    <source>
        <dbReference type="ARBA" id="ARBA00023012"/>
    </source>
</evidence>
<feature type="transmembrane region" description="Helical" evidence="13">
    <location>
        <begin position="358"/>
        <end position="380"/>
    </location>
</feature>
<dbReference type="InterPro" id="IPR035965">
    <property type="entry name" value="PAS-like_dom_sf"/>
</dbReference>
<dbReference type="GO" id="GO:0016020">
    <property type="term" value="C:membrane"/>
    <property type="evidence" value="ECO:0007669"/>
    <property type="project" value="UniProtKB-SubCell"/>
</dbReference>
<dbReference type="Pfam" id="PF00512">
    <property type="entry name" value="HisKA"/>
    <property type="match status" value="1"/>
</dbReference>
<reference evidence="15" key="1">
    <citation type="submission" date="2023-01" db="EMBL/GenBank/DDBJ databases">
        <title>The genome sequence of Kordiimonadaceae bacterium 6D33.</title>
        <authorList>
            <person name="Liu Y."/>
        </authorList>
    </citation>
    <scope>NUCLEOTIDE SEQUENCE</scope>
    <source>
        <strain evidence="15">6D33</strain>
    </source>
</reference>
<dbReference type="PANTHER" id="PTHR42878">
    <property type="entry name" value="TWO-COMPONENT HISTIDINE KINASE"/>
    <property type="match status" value="1"/>
</dbReference>
<dbReference type="AlphaFoldDB" id="A0AAE9XR37"/>
<evidence type="ECO:0000313" key="16">
    <source>
        <dbReference type="Proteomes" id="UP001217500"/>
    </source>
</evidence>
<keyword evidence="10" id="KW-0902">Two-component regulatory system</keyword>
<dbReference type="GO" id="GO:0005524">
    <property type="term" value="F:ATP binding"/>
    <property type="evidence" value="ECO:0007669"/>
    <property type="project" value="UniProtKB-KW"/>
</dbReference>
<keyword evidence="6" id="KW-0547">Nucleotide-binding</keyword>
<dbReference type="Gene3D" id="3.30.450.20">
    <property type="entry name" value="PAS domain"/>
    <property type="match status" value="1"/>
</dbReference>
<dbReference type="InterPro" id="IPR013767">
    <property type="entry name" value="PAS_fold"/>
</dbReference>
<dbReference type="SUPFAM" id="SSF55785">
    <property type="entry name" value="PYP-like sensor domain (PAS domain)"/>
    <property type="match status" value="1"/>
</dbReference>
<dbReference type="NCBIfam" id="TIGR00229">
    <property type="entry name" value="sensory_box"/>
    <property type="match status" value="1"/>
</dbReference>
<evidence type="ECO:0000256" key="7">
    <source>
        <dbReference type="ARBA" id="ARBA00022777"/>
    </source>
</evidence>
<keyword evidence="4" id="KW-0808">Transferase</keyword>
<dbReference type="GO" id="GO:0007234">
    <property type="term" value="P:osmosensory signaling via phosphorelay pathway"/>
    <property type="evidence" value="ECO:0007669"/>
    <property type="project" value="TreeGrafter"/>
</dbReference>
<dbReference type="GO" id="GO:0006355">
    <property type="term" value="P:regulation of DNA-templated transcription"/>
    <property type="evidence" value="ECO:0007669"/>
    <property type="project" value="InterPro"/>
</dbReference>